<keyword evidence="9 11" id="KW-0406">Ion transport</keyword>
<comment type="function">
    <text evidence="11">Part of the high-affinity ATP-driven potassium transport (or Kdp) system, which catalyzes the hydrolysis of ATP coupled with the electrogenic transport of potassium into the cytoplasm. This subunit acts as a catalytic chaperone that increases the ATP-binding affinity of the ATP-hydrolyzing subunit KdpB by the formation of a transient KdpB/KdpC/ATP ternary complex.</text>
</comment>
<dbReference type="RefSeq" id="WP_235703742.1">
    <property type="nucleotide sequence ID" value="NZ_JAKGBZ010000011.1"/>
</dbReference>
<keyword evidence="8 11" id="KW-1133">Transmembrane helix</keyword>
<proteinExistence type="inferred from homology"/>
<evidence type="ECO:0000256" key="7">
    <source>
        <dbReference type="ARBA" id="ARBA00022958"/>
    </source>
</evidence>
<comment type="caution">
    <text evidence="12">The sequence shown here is derived from an EMBL/GenBank/DDBJ whole genome shotgun (WGS) entry which is preliminary data.</text>
</comment>
<name>A0ABS9DWE8_9PROT</name>
<evidence type="ECO:0000256" key="4">
    <source>
        <dbReference type="ARBA" id="ARBA00022692"/>
    </source>
</evidence>
<keyword evidence="3 11" id="KW-0633">Potassium transport</keyword>
<dbReference type="NCBIfam" id="TIGR00681">
    <property type="entry name" value="kdpC"/>
    <property type="match status" value="1"/>
</dbReference>
<comment type="subunit">
    <text evidence="11">The system is composed of three essential subunits: KdpA, KdpB and KdpC.</text>
</comment>
<keyword evidence="13" id="KW-1185">Reference proteome</keyword>
<dbReference type="InterPro" id="IPR003820">
    <property type="entry name" value="KdpC"/>
</dbReference>
<keyword evidence="6 11" id="KW-0067">ATP-binding</keyword>
<gene>
    <name evidence="11 12" type="primary">kdpC</name>
    <name evidence="12" type="ORF">L2A60_07395</name>
</gene>
<evidence type="ECO:0000256" key="10">
    <source>
        <dbReference type="ARBA" id="ARBA00023136"/>
    </source>
</evidence>
<dbReference type="PANTHER" id="PTHR30042:SF2">
    <property type="entry name" value="POTASSIUM-TRANSPORTING ATPASE KDPC SUBUNIT"/>
    <property type="match status" value="1"/>
</dbReference>
<keyword evidence="2 11" id="KW-1003">Cell membrane</keyword>
<comment type="subcellular location">
    <subcellularLocation>
        <location evidence="11">Cell membrane</location>
        <topology evidence="11">Single-pass membrane protein</topology>
    </subcellularLocation>
</comment>
<keyword evidence="5 11" id="KW-0547">Nucleotide-binding</keyword>
<keyword evidence="4 11" id="KW-0812">Transmembrane</keyword>
<organism evidence="12 13">
    <name type="scientific">Acidiphilium iwatense</name>
    <dbReference type="NCBI Taxonomy" id="768198"/>
    <lineage>
        <taxon>Bacteria</taxon>
        <taxon>Pseudomonadati</taxon>
        <taxon>Pseudomonadota</taxon>
        <taxon>Alphaproteobacteria</taxon>
        <taxon>Acetobacterales</taxon>
        <taxon>Acidocellaceae</taxon>
        <taxon>Acidiphilium</taxon>
    </lineage>
</organism>
<evidence type="ECO:0000313" key="12">
    <source>
        <dbReference type="EMBL" id="MCF3946505.1"/>
    </source>
</evidence>
<evidence type="ECO:0000256" key="5">
    <source>
        <dbReference type="ARBA" id="ARBA00022741"/>
    </source>
</evidence>
<evidence type="ECO:0000256" key="2">
    <source>
        <dbReference type="ARBA" id="ARBA00022475"/>
    </source>
</evidence>
<dbReference type="Pfam" id="PF02669">
    <property type="entry name" value="KdpC"/>
    <property type="match status" value="1"/>
</dbReference>
<keyword evidence="7 11" id="KW-0630">Potassium</keyword>
<evidence type="ECO:0000256" key="8">
    <source>
        <dbReference type="ARBA" id="ARBA00022989"/>
    </source>
</evidence>
<accession>A0ABS9DWE8</accession>
<comment type="similarity">
    <text evidence="11">Belongs to the KdpC family.</text>
</comment>
<sequence>MIRELRPALSLVLLFTLILGVAAPVAFTGFAQLVFPYQANGSLIRVKNHAIGSALIGQNFPGRQWFQPRPSALTGTDAKGQTVATPYDASESGASNLGPTSKTLIANVTARIAAYRKAYGPGPVPDDAVTSSGSGLDPDISLANALRQAPTVAVARHLPAGRMTALVKRFAMHRLLGVIGTDRVNVLKLNLALSRMQAATTMVQK</sequence>
<evidence type="ECO:0000256" key="9">
    <source>
        <dbReference type="ARBA" id="ARBA00023065"/>
    </source>
</evidence>
<keyword evidence="1 11" id="KW-0813">Transport</keyword>
<dbReference type="EMBL" id="JAKGBZ010000011">
    <property type="protein sequence ID" value="MCF3946505.1"/>
    <property type="molecule type" value="Genomic_DNA"/>
</dbReference>
<evidence type="ECO:0000313" key="13">
    <source>
        <dbReference type="Proteomes" id="UP001521209"/>
    </source>
</evidence>
<dbReference type="HAMAP" id="MF_00276">
    <property type="entry name" value="KdpC"/>
    <property type="match status" value="1"/>
</dbReference>
<dbReference type="NCBIfam" id="NF001454">
    <property type="entry name" value="PRK00315.1"/>
    <property type="match status" value="1"/>
</dbReference>
<protein>
    <recommendedName>
        <fullName evidence="11">Potassium-transporting ATPase KdpC subunit</fullName>
    </recommendedName>
    <alternativeName>
        <fullName evidence="11">ATP phosphohydrolase [potassium-transporting] C chain</fullName>
    </alternativeName>
    <alternativeName>
        <fullName evidence="11">Potassium-binding and translocating subunit C</fullName>
    </alternativeName>
    <alternativeName>
        <fullName evidence="11">Potassium-translocating ATPase C chain</fullName>
    </alternativeName>
</protein>
<keyword evidence="10 11" id="KW-0472">Membrane</keyword>
<evidence type="ECO:0000256" key="11">
    <source>
        <dbReference type="HAMAP-Rule" id="MF_00276"/>
    </source>
</evidence>
<dbReference type="PIRSF" id="PIRSF001296">
    <property type="entry name" value="K_ATPase_KdpC"/>
    <property type="match status" value="1"/>
</dbReference>
<evidence type="ECO:0000256" key="6">
    <source>
        <dbReference type="ARBA" id="ARBA00022840"/>
    </source>
</evidence>
<dbReference type="PANTHER" id="PTHR30042">
    <property type="entry name" value="POTASSIUM-TRANSPORTING ATPASE C CHAIN"/>
    <property type="match status" value="1"/>
</dbReference>
<dbReference type="Proteomes" id="UP001521209">
    <property type="component" value="Unassembled WGS sequence"/>
</dbReference>
<evidence type="ECO:0000256" key="3">
    <source>
        <dbReference type="ARBA" id="ARBA00022538"/>
    </source>
</evidence>
<evidence type="ECO:0000256" key="1">
    <source>
        <dbReference type="ARBA" id="ARBA00022448"/>
    </source>
</evidence>
<reference evidence="12 13" key="1">
    <citation type="submission" date="2022-01" db="EMBL/GenBank/DDBJ databases">
        <authorList>
            <person name="Won M."/>
            <person name="Kim S.-J."/>
            <person name="Kwon S.-W."/>
        </authorList>
    </citation>
    <scope>NUCLEOTIDE SEQUENCE [LARGE SCALE GENOMIC DNA]</scope>
    <source>
        <strain evidence="12 13">KCTC 23505</strain>
    </source>
</reference>